<reference evidence="3" key="4">
    <citation type="submission" date="2020-09" db="EMBL/GenBank/DDBJ databases">
        <authorList>
            <person name="Sun Q."/>
            <person name="Zhou Y."/>
        </authorList>
    </citation>
    <scope>NUCLEOTIDE SEQUENCE</scope>
    <source>
        <strain evidence="3">CGMCC 4.7206</strain>
    </source>
</reference>
<reference evidence="2" key="1">
    <citation type="journal article" date="2014" name="Int. J. Syst. Evol. Microbiol.">
        <title>Complete genome of a new Firmicutes species belonging to the dominant human colonic microbiota ('Ruminococcus bicirculans') reveals two chromosomes and a selective capacity to utilize plant glucans.</title>
        <authorList>
            <consortium name="NISC Comparative Sequencing Program"/>
            <person name="Wegmann U."/>
            <person name="Louis P."/>
            <person name="Goesmann A."/>
            <person name="Henrissat B."/>
            <person name="Duncan S.H."/>
            <person name="Flint H.J."/>
        </authorList>
    </citation>
    <scope>NUCLEOTIDE SEQUENCE</scope>
    <source>
        <strain evidence="2">JCM 10664</strain>
    </source>
</reference>
<comment type="caution">
    <text evidence="3">The sequence shown here is derived from an EMBL/GenBank/DDBJ whole genome shotgun (WGS) entry which is preliminary data.</text>
</comment>
<gene>
    <name evidence="2" type="ORF">GCM10009545_34040</name>
    <name evidence="3" type="ORF">GCM10011581_30890</name>
</gene>
<dbReference type="AlphaFoldDB" id="A0A917JXX4"/>
<evidence type="ECO:0000313" key="5">
    <source>
        <dbReference type="Proteomes" id="UP001500220"/>
    </source>
</evidence>
<evidence type="ECO:0000313" key="3">
    <source>
        <dbReference type="EMBL" id="GGI91608.1"/>
    </source>
</evidence>
<dbReference type="EMBL" id="BMMT01000010">
    <property type="protein sequence ID" value="GGI91608.1"/>
    <property type="molecule type" value="Genomic_DNA"/>
</dbReference>
<evidence type="ECO:0000313" key="4">
    <source>
        <dbReference type="Proteomes" id="UP000597989"/>
    </source>
</evidence>
<organism evidence="3 4">
    <name type="scientific">Saccharopolyspora thermophila</name>
    <dbReference type="NCBI Taxonomy" id="89367"/>
    <lineage>
        <taxon>Bacteria</taxon>
        <taxon>Bacillati</taxon>
        <taxon>Actinomycetota</taxon>
        <taxon>Actinomycetes</taxon>
        <taxon>Pseudonocardiales</taxon>
        <taxon>Pseudonocardiaceae</taxon>
        <taxon>Saccharopolyspora</taxon>
    </lineage>
</organism>
<dbReference type="EMBL" id="BAAAHC010000013">
    <property type="protein sequence ID" value="GAA0528878.1"/>
    <property type="molecule type" value="Genomic_DNA"/>
</dbReference>
<protein>
    <submittedName>
        <fullName evidence="3">Uncharacterized protein</fullName>
    </submittedName>
</protein>
<name>A0A917JXX4_9PSEU</name>
<keyword evidence="5" id="KW-1185">Reference proteome</keyword>
<feature type="region of interest" description="Disordered" evidence="1">
    <location>
        <begin position="33"/>
        <end position="53"/>
    </location>
</feature>
<sequence length="141" mass="15671">MRQYLGCRPRQRWCAHKINKIPKPTNKIIKKTIGGSRPARFPDRRPDTTRRHRHVDVPHTWVSERGDDRVLHCGSGTDRPHFANSLDPERIHVGSPVSPVNVMFVRGGPRRGPDGVGLVGEPAGGHGAEVGLDAWEIKDGL</sequence>
<evidence type="ECO:0000313" key="2">
    <source>
        <dbReference type="EMBL" id="GAA0528878.1"/>
    </source>
</evidence>
<dbReference type="Proteomes" id="UP000597989">
    <property type="component" value="Unassembled WGS sequence"/>
</dbReference>
<accession>A0A917JXX4</accession>
<reference evidence="2" key="5">
    <citation type="submission" date="2023-12" db="EMBL/GenBank/DDBJ databases">
        <authorList>
            <person name="Sun Q."/>
            <person name="Inoue M."/>
        </authorList>
    </citation>
    <scope>NUCLEOTIDE SEQUENCE</scope>
    <source>
        <strain evidence="2">JCM 10664</strain>
    </source>
</reference>
<reference evidence="3 4" key="2">
    <citation type="journal article" date="2014" name="Int. J. Syst. Evol. Microbiol.">
        <title>Complete genome sequence of Corynebacterium casei LMG S-19264T (=DSM 44701T), isolated from a smear-ripened cheese.</title>
        <authorList>
            <consortium name="US DOE Joint Genome Institute (JGI-PGF)"/>
            <person name="Walter F."/>
            <person name="Albersmeier A."/>
            <person name="Kalinowski J."/>
            <person name="Ruckert C."/>
        </authorList>
    </citation>
    <scope>NUCLEOTIDE SEQUENCE [LARGE SCALE GENOMIC DNA]</scope>
    <source>
        <strain evidence="3 4">CGMCC 4.7206</strain>
    </source>
</reference>
<evidence type="ECO:0000256" key="1">
    <source>
        <dbReference type="SAM" id="MobiDB-lite"/>
    </source>
</evidence>
<proteinExistence type="predicted"/>
<dbReference type="Proteomes" id="UP001500220">
    <property type="component" value="Unassembled WGS sequence"/>
</dbReference>
<feature type="compositionally biased region" description="Basic and acidic residues" evidence="1">
    <location>
        <begin position="40"/>
        <end position="49"/>
    </location>
</feature>
<reference evidence="5" key="3">
    <citation type="journal article" date="2019" name="Int. J. Syst. Evol. Microbiol.">
        <title>The Global Catalogue of Microorganisms (GCM) 10K type strain sequencing project: providing services to taxonomists for standard genome sequencing and annotation.</title>
        <authorList>
            <consortium name="The Broad Institute Genomics Platform"/>
            <consortium name="The Broad Institute Genome Sequencing Center for Infectious Disease"/>
            <person name="Wu L."/>
            <person name="Ma J."/>
        </authorList>
    </citation>
    <scope>NUCLEOTIDE SEQUENCE [LARGE SCALE GENOMIC DNA]</scope>
    <source>
        <strain evidence="5">JCM 10664</strain>
    </source>
</reference>